<evidence type="ECO:0000313" key="10">
    <source>
        <dbReference type="Proteomes" id="UP000823922"/>
    </source>
</evidence>
<feature type="transmembrane region" description="Helical" evidence="7">
    <location>
        <begin position="95"/>
        <end position="122"/>
    </location>
</feature>
<feature type="region of interest" description="Disordered" evidence="6">
    <location>
        <begin position="1"/>
        <end position="49"/>
    </location>
</feature>
<keyword evidence="3 7" id="KW-0812">Transmembrane</keyword>
<feature type="compositionally biased region" description="Polar residues" evidence="6">
    <location>
        <begin position="7"/>
        <end position="21"/>
    </location>
</feature>
<organism evidence="9 10">
    <name type="scientific">Candidatus Eisenbergiella intestinigallinarum</name>
    <dbReference type="NCBI Taxonomy" id="2838549"/>
    <lineage>
        <taxon>Bacteria</taxon>
        <taxon>Bacillati</taxon>
        <taxon>Bacillota</taxon>
        <taxon>Clostridia</taxon>
        <taxon>Lachnospirales</taxon>
        <taxon>Lachnospiraceae</taxon>
        <taxon>Eisenbergiella</taxon>
    </lineage>
</organism>
<evidence type="ECO:0000259" key="8">
    <source>
        <dbReference type="Pfam" id="PF04024"/>
    </source>
</evidence>
<name>A0A9D2QKL0_9FIRM</name>
<reference evidence="9" key="1">
    <citation type="journal article" date="2021" name="PeerJ">
        <title>Extensive microbial diversity within the chicken gut microbiome revealed by metagenomics and culture.</title>
        <authorList>
            <person name="Gilroy R."/>
            <person name="Ravi A."/>
            <person name="Getino M."/>
            <person name="Pursley I."/>
            <person name="Horton D.L."/>
            <person name="Alikhan N.F."/>
            <person name="Baker D."/>
            <person name="Gharbi K."/>
            <person name="Hall N."/>
            <person name="Watson M."/>
            <person name="Adriaenssens E.M."/>
            <person name="Foster-Nyarko E."/>
            <person name="Jarju S."/>
            <person name="Secka A."/>
            <person name="Antonio M."/>
            <person name="Oren A."/>
            <person name="Chaudhuri R.R."/>
            <person name="La Ragione R."/>
            <person name="Hildebrand F."/>
            <person name="Pallen M.J."/>
        </authorList>
    </citation>
    <scope>NUCLEOTIDE SEQUENCE</scope>
    <source>
        <strain evidence="9">ChiBcec1-1630</strain>
    </source>
</reference>
<evidence type="ECO:0000256" key="3">
    <source>
        <dbReference type="ARBA" id="ARBA00022692"/>
    </source>
</evidence>
<evidence type="ECO:0000256" key="6">
    <source>
        <dbReference type="SAM" id="MobiDB-lite"/>
    </source>
</evidence>
<dbReference type="EMBL" id="DWVS01000114">
    <property type="protein sequence ID" value="HJC87287.1"/>
    <property type="molecule type" value="Genomic_DNA"/>
</dbReference>
<evidence type="ECO:0000256" key="2">
    <source>
        <dbReference type="ARBA" id="ARBA00022475"/>
    </source>
</evidence>
<keyword evidence="5 7" id="KW-0472">Membrane</keyword>
<dbReference type="InterPro" id="IPR052027">
    <property type="entry name" value="PspC"/>
</dbReference>
<feature type="domain" description="Phage shock protein PspC N-terminal" evidence="8">
    <location>
        <begin position="65"/>
        <end position="125"/>
    </location>
</feature>
<sequence length="125" mass="13718">MTEYQDRNQNNAQQGWQADSTGQNNGQGWDNGNGWNGGQSSQGWENGNGYGANGYDRNYGNGSGRRLTRSYSNRMVCGVCAGIAEYFNWDPTIVRLIWVGASLLFGAGFMGLIAYFIVAVIMPEK</sequence>
<evidence type="ECO:0000256" key="4">
    <source>
        <dbReference type="ARBA" id="ARBA00022989"/>
    </source>
</evidence>
<proteinExistence type="predicted"/>
<evidence type="ECO:0000313" key="9">
    <source>
        <dbReference type="EMBL" id="HJC87287.1"/>
    </source>
</evidence>
<keyword evidence="2" id="KW-1003">Cell membrane</keyword>
<comment type="subcellular location">
    <subcellularLocation>
        <location evidence="1">Cell membrane</location>
        <topology evidence="1">Single-pass membrane protein</topology>
    </subcellularLocation>
</comment>
<dbReference type="Pfam" id="PF04024">
    <property type="entry name" value="PspC"/>
    <property type="match status" value="1"/>
</dbReference>
<comment type="caution">
    <text evidence="9">The sequence shown here is derived from an EMBL/GenBank/DDBJ whole genome shotgun (WGS) entry which is preliminary data.</text>
</comment>
<evidence type="ECO:0000256" key="7">
    <source>
        <dbReference type="SAM" id="Phobius"/>
    </source>
</evidence>
<gene>
    <name evidence="9" type="ORF">H9926_04645</name>
</gene>
<protein>
    <submittedName>
        <fullName evidence="9">PspC domain-containing protein</fullName>
    </submittedName>
</protein>
<dbReference type="Proteomes" id="UP000823922">
    <property type="component" value="Unassembled WGS sequence"/>
</dbReference>
<dbReference type="InterPro" id="IPR007168">
    <property type="entry name" value="Phageshock_PspC_N"/>
</dbReference>
<dbReference type="PANTHER" id="PTHR33885:SF3">
    <property type="entry name" value="PHAGE SHOCK PROTEIN C"/>
    <property type="match status" value="1"/>
</dbReference>
<evidence type="ECO:0000256" key="1">
    <source>
        <dbReference type="ARBA" id="ARBA00004162"/>
    </source>
</evidence>
<accession>A0A9D2QKL0</accession>
<evidence type="ECO:0000256" key="5">
    <source>
        <dbReference type="ARBA" id="ARBA00023136"/>
    </source>
</evidence>
<reference evidence="9" key="2">
    <citation type="submission" date="2021-04" db="EMBL/GenBank/DDBJ databases">
        <authorList>
            <person name="Gilroy R."/>
        </authorList>
    </citation>
    <scope>NUCLEOTIDE SEQUENCE</scope>
    <source>
        <strain evidence="9">ChiBcec1-1630</strain>
    </source>
</reference>
<dbReference type="AlphaFoldDB" id="A0A9D2QKL0"/>
<dbReference type="GO" id="GO:0005886">
    <property type="term" value="C:plasma membrane"/>
    <property type="evidence" value="ECO:0007669"/>
    <property type="project" value="UniProtKB-SubCell"/>
</dbReference>
<keyword evidence="4 7" id="KW-1133">Transmembrane helix</keyword>
<dbReference type="PANTHER" id="PTHR33885">
    <property type="entry name" value="PHAGE SHOCK PROTEIN C"/>
    <property type="match status" value="1"/>
</dbReference>